<evidence type="ECO:0000313" key="2">
    <source>
        <dbReference type="Proteomes" id="UP000095282"/>
    </source>
</evidence>
<dbReference type="WBParaSite" id="Csp11.Scaffold629.g14107.t1">
    <property type="protein sequence ID" value="Csp11.Scaffold629.g14107.t1"/>
    <property type="gene ID" value="Csp11.Scaffold629.g14107"/>
</dbReference>
<accession>A0A1I7U278</accession>
<protein>
    <submittedName>
        <fullName evidence="3">CUB_2 domain-containing protein</fullName>
    </submittedName>
</protein>
<evidence type="ECO:0000259" key="1">
    <source>
        <dbReference type="Pfam" id="PF02408"/>
    </source>
</evidence>
<dbReference type="AlphaFoldDB" id="A0A1I7U278"/>
<reference evidence="3" key="1">
    <citation type="submission" date="2016-11" db="UniProtKB">
        <authorList>
            <consortium name="WormBaseParasite"/>
        </authorList>
    </citation>
    <scope>IDENTIFICATION</scope>
</reference>
<name>A0A1I7U278_9PELO</name>
<organism evidence="2 3">
    <name type="scientific">Caenorhabditis tropicalis</name>
    <dbReference type="NCBI Taxonomy" id="1561998"/>
    <lineage>
        <taxon>Eukaryota</taxon>
        <taxon>Metazoa</taxon>
        <taxon>Ecdysozoa</taxon>
        <taxon>Nematoda</taxon>
        <taxon>Chromadorea</taxon>
        <taxon>Rhabditida</taxon>
        <taxon>Rhabditina</taxon>
        <taxon>Rhabditomorpha</taxon>
        <taxon>Rhabditoidea</taxon>
        <taxon>Rhabditidae</taxon>
        <taxon>Peloderinae</taxon>
        <taxon>Caenorhabditis</taxon>
    </lineage>
</organism>
<dbReference type="InterPro" id="IPR003366">
    <property type="entry name" value="CUB-like_dom"/>
</dbReference>
<dbReference type="Pfam" id="PF02408">
    <property type="entry name" value="CUB_2"/>
    <property type="match status" value="1"/>
</dbReference>
<dbReference type="PANTHER" id="PTHR47920">
    <property type="entry name" value="PROTEIN CBG13378-RELATED"/>
    <property type="match status" value="1"/>
</dbReference>
<dbReference type="Proteomes" id="UP000095282">
    <property type="component" value="Unplaced"/>
</dbReference>
<feature type="domain" description="CUB-like" evidence="1">
    <location>
        <begin position="13"/>
        <end position="86"/>
    </location>
</feature>
<dbReference type="PANTHER" id="PTHR47920:SF1">
    <property type="entry name" value="CUB-LIKE DOMAIN-CONTAINING PROTEIN"/>
    <property type="match status" value="1"/>
</dbReference>
<dbReference type="eggNOG" id="ENOG502TFZ4">
    <property type="taxonomic scope" value="Eukaryota"/>
</dbReference>
<keyword evidence="2" id="KW-1185">Reference proteome</keyword>
<evidence type="ECO:0000313" key="3">
    <source>
        <dbReference type="WBParaSite" id="Csp11.Scaffold629.g14107.t1"/>
    </source>
</evidence>
<proteinExistence type="predicted"/>
<dbReference type="STRING" id="1561998.A0A1I7U278"/>
<sequence length="435" mass="48221">MGAEQSAFQNTNTFQFEIPDGQVIKFIVQTNTADGDSIVIRDSISTLYELNAAESILYTPANNSRLWITTKTNSSSFYFFWQYIDVTGYQKVQKPTGSIMPLNLTQNTFYQFTSPKDRVAFHTGTLDKTFDLSLSFIYVYDGDDLNAKYIGNLLNFVSSQNLSSTGKSLTLVNFYGTNTKSYGIANDYSAVSHYDSYIFFVLSSGIDYTGNSYVPNGLESAVTFYCIDSDESYITDLVLADRKNGAQAVHFKPLTPSDVYTNLLVYNINQNLPQYLPQQILTNTFTMVMFQCDLHLGLTSGPLYIWTLAAPGRHGTILSPSSWNLKTQNTVPYSTNITTTEKVKFLFNLSSVIISNPGARIRIEVGSSGNKPVFVEFNETAIDTGTKAAYGTYMATSFTGTTVASSFAMTFSVECLGEFNVDDSDGSGDLYQVFF</sequence>